<sequence>MPGAARPGIGVFRIRARARSRYDRIANRESPAATNAPRACLLRRGTRTAALPPLFPNRSPPVRRTTGGRR</sequence>
<feature type="region of interest" description="Disordered" evidence="1">
    <location>
        <begin position="47"/>
        <end position="70"/>
    </location>
</feature>
<reference evidence="2" key="1">
    <citation type="submission" date="2018-08" db="EMBL/GenBank/DDBJ databases">
        <title>Identification of Burkholderia cepacia strains that express a Burkholderia pseudomallei-like capsular polysaccharide.</title>
        <authorList>
            <person name="Burtnick M.N."/>
            <person name="Vongsouvath M."/>
            <person name="Newton P."/>
            <person name="Wuthiekanun V."/>
            <person name="Limmathurotsakul D."/>
            <person name="Brett P.J."/>
            <person name="Chantratita N."/>
            <person name="Dance D.A."/>
        </authorList>
    </citation>
    <scope>NUCLEOTIDE SEQUENCE</scope>
    <source>
        <strain evidence="2">SBXCC001</strain>
    </source>
</reference>
<dbReference type="Proteomes" id="UP001272137">
    <property type="component" value="Unassembled WGS sequence"/>
</dbReference>
<name>A0AAW9CWY0_BURTH</name>
<dbReference type="AlphaFoldDB" id="A0AAW9CWY0"/>
<organism evidence="2 3">
    <name type="scientific">Burkholderia thailandensis</name>
    <dbReference type="NCBI Taxonomy" id="57975"/>
    <lineage>
        <taxon>Bacteria</taxon>
        <taxon>Pseudomonadati</taxon>
        <taxon>Pseudomonadota</taxon>
        <taxon>Betaproteobacteria</taxon>
        <taxon>Burkholderiales</taxon>
        <taxon>Burkholderiaceae</taxon>
        <taxon>Burkholderia</taxon>
        <taxon>pseudomallei group</taxon>
    </lineage>
</organism>
<dbReference type="GO" id="GO:0016829">
    <property type="term" value="F:lyase activity"/>
    <property type="evidence" value="ECO:0007669"/>
    <property type="project" value="UniProtKB-KW"/>
</dbReference>
<evidence type="ECO:0000313" key="3">
    <source>
        <dbReference type="Proteomes" id="UP001272137"/>
    </source>
</evidence>
<comment type="caution">
    <text evidence="2">The sequence shown here is derived from an EMBL/GenBank/DDBJ whole genome shotgun (WGS) entry which is preliminary data.</text>
</comment>
<evidence type="ECO:0000313" key="2">
    <source>
        <dbReference type="EMBL" id="MDW9254391.1"/>
    </source>
</evidence>
<dbReference type="EC" id="4.1.2.-" evidence="2"/>
<keyword evidence="2" id="KW-0456">Lyase</keyword>
<gene>
    <name evidence="2" type="primary">hpcH</name>
    <name evidence="2" type="ORF">C7S16_3431</name>
</gene>
<evidence type="ECO:0000256" key="1">
    <source>
        <dbReference type="SAM" id="MobiDB-lite"/>
    </source>
</evidence>
<protein>
    <submittedName>
        <fullName evidence="2">HpcH/HpaI aldolase family domain protein</fullName>
        <ecNumber evidence="2">4.1.2.-</ecNumber>
    </submittedName>
</protein>
<accession>A0AAW9CWY0</accession>
<dbReference type="EMBL" id="QXCT01000002">
    <property type="protein sequence ID" value="MDW9254391.1"/>
    <property type="molecule type" value="Genomic_DNA"/>
</dbReference>
<proteinExistence type="predicted"/>